<dbReference type="EMBL" id="UZAG01004956">
    <property type="protein sequence ID" value="VDO17358.1"/>
    <property type="molecule type" value="Genomic_DNA"/>
</dbReference>
<reference evidence="1 2" key="1">
    <citation type="submission" date="2018-11" db="EMBL/GenBank/DDBJ databases">
        <authorList>
            <consortium name="Pathogen Informatics"/>
        </authorList>
    </citation>
    <scope>NUCLEOTIDE SEQUENCE [LARGE SCALE GENOMIC DNA]</scope>
</reference>
<proteinExistence type="predicted"/>
<protein>
    <submittedName>
        <fullName evidence="1">Uncharacterized protein</fullName>
    </submittedName>
</protein>
<evidence type="ECO:0000313" key="2">
    <source>
        <dbReference type="Proteomes" id="UP000280834"/>
    </source>
</evidence>
<gene>
    <name evidence="1" type="ORF">BTMF_LOCUS4844</name>
</gene>
<accession>A0A3P7WI49</accession>
<keyword evidence="2" id="KW-1185">Reference proteome</keyword>
<organism evidence="1 2">
    <name type="scientific">Brugia timori</name>
    <dbReference type="NCBI Taxonomy" id="42155"/>
    <lineage>
        <taxon>Eukaryota</taxon>
        <taxon>Metazoa</taxon>
        <taxon>Ecdysozoa</taxon>
        <taxon>Nematoda</taxon>
        <taxon>Chromadorea</taxon>
        <taxon>Rhabditida</taxon>
        <taxon>Spirurina</taxon>
        <taxon>Spiruromorpha</taxon>
        <taxon>Filarioidea</taxon>
        <taxon>Onchocercidae</taxon>
        <taxon>Brugia</taxon>
    </lineage>
</organism>
<dbReference type="Proteomes" id="UP000280834">
    <property type="component" value="Unassembled WGS sequence"/>
</dbReference>
<name>A0A3P7WI49_9BILA</name>
<sequence>MSTTTSSSFFSSSSIIFITNPKYLIVLSTNDDRFVLSCPVPVPVLSFVSW</sequence>
<dbReference type="AlphaFoldDB" id="A0A3P7WI49"/>
<evidence type="ECO:0000313" key="1">
    <source>
        <dbReference type="EMBL" id="VDO17358.1"/>
    </source>
</evidence>